<comment type="caution">
    <text evidence="2">The sequence shown here is derived from an EMBL/GenBank/DDBJ whole genome shotgun (WGS) entry which is preliminary data.</text>
</comment>
<dbReference type="AlphaFoldDB" id="A0A317V0H8"/>
<reference evidence="2 3" key="1">
    <citation type="submission" date="2016-12" db="EMBL/GenBank/DDBJ databases">
        <title>The genomes of Aspergillus section Nigri reveals drivers in fungal speciation.</title>
        <authorList>
            <consortium name="DOE Joint Genome Institute"/>
            <person name="Vesth T.C."/>
            <person name="Nybo J."/>
            <person name="Theobald S."/>
            <person name="Brandl J."/>
            <person name="Frisvad J.C."/>
            <person name="Nielsen K.F."/>
            <person name="Lyhne E.K."/>
            <person name="Kogle M.E."/>
            <person name="Kuo A."/>
            <person name="Riley R."/>
            <person name="Clum A."/>
            <person name="Nolan M."/>
            <person name="Lipzen A."/>
            <person name="Salamov A."/>
            <person name="Henrissat B."/>
            <person name="Wiebenga A."/>
            <person name="De Vries R.P."/>
            <person name="Grigoriev I.V."/>
            <person name="Mortensen U.H."/>
            <person name="Andersen M.R."/>
            <person name="Baker S.E."/>
        </authorList>
    </citation>
    <scope>NUCLEOTIDE SEQUENCE [LARGE SCALE GENOMIC DNA]</scope>
    <source>
        <strain evidence="2 3">CBS 117.55</strain>
    </source>
</reference>
<dbReference type="Proteomes" id="UP000247233">
    <property type="component" value="Unassembled WGS sequence"/>
</dbReference>
<protein>
    <submittedName>
        <fullName evidence="2">Uncharacterized protein</fullName>
    </submittedName>
</protein>
<evidence type="ECO:0000256" key="1">
    <source>
        <dbReference type="SAM" id="MobiDB-lite"/>
    </source>
</evidence>
<evidence type="ECO:0000313" key="3">
    <source>
        <dbReference type="Proteomes" id="UP000247233"/>
    </source>
</evidence>
<organism evidence="2 3">
    <name type="scientific">Aspergillus heteromorphus CBS 117.55</name>
    <dbReference type="NCBI Taxonomy" id="1448321"/>
    <lineage>
        <taxon>Eukaryota</taxon>
        <taxon>Fungi</taxon>
        <taxon>Dikarya</taxon>
        <taxon>Ascomycota</taxon>
        <taxon>Pezizomycotina</taxon>
        <taxon>Eurotiomycetes</taxon>
        <taxon>Eurotiomycetidae</taxon>
        <taxon>Eurotiales</taxon>
        <taxon>Aspergillaceae</taxon>
        <taxon>Aspergillus</taxon>
        <taxon>Aspergillus subgen. Circumdati</taxon>
    </lineage>
</organism>
<feature type="region of interest" description="Disordered" evidence="1">
    <location>
        <begin position="106"/>
        <end position="142"/>
    </location>
</feature>
<proteinExistence type="predicted"/>
<dbReference type="EMBL" id="MSFL01000041">
    <property type="protein sequence ID" value="PWY67169.1"/>
    <property type="molecule type" value="Genomic_DNA"/>
</dbReference>
<dbReference type="RefSeq" id="XP_025394957.1">
    <property type="nucleotide sequence ID" value="XM_025547460.1"/>
</dbReference>
<dbReference type="GeneID" id="37069697"/>
<dbReference type="OrthoDB" id="202825at2759"/>
<dbReference type="STRING" id="1448321.A0A317V0H8"/>
<accession>A0A317V0H8</accession>
<gene>
    <name evidence="2" type="ORF">BO70DRAFT_418840</name>
</gene>
<keyword evidence="3" id="KW-1185">Reference proteome</keyword>
<evidence type="ECO:0000313" key="2">
    <source>
        <dbReference type="EMBL" id="PWY67169.1"/>
    </source>
</evidence>
<sequence>MEKVVIPSPAQLALAIAIVKLKPVGIEIKGKRQIPQYLLQIRQNIRNENQTGRASSRDKFLDSVAFWQQAYERSEAEQSKLLDRIYELEQRNESLLARIQGTVHTGQEEDKGVAPLKRKATAPSNGARNNTTMRKRAKTQTPSEMRATLLAWNAPPGSNEGVVDMSEGSEQFTAPFMRQFYTLQKVLQKRPNHASIVKAAVELCSTATRNVLGAIEEPASKATLQLKKPDVLATLHSTASAYELLIRALNKLSATEKAMRDAGRIIYQIVRLYEAILEALSRYCLLKTSHTPLGTTVGARTARRRQRARTQRSKTACMQKDPDDETATEMSALLSKMALSLDKSSIHEQSVLEGFLFVLLSRVGKLLCLFTFQDLRLRPDLRVDPSKLPLPEGLKEMDVDDKSLHAAAIEAKHLVWPLERIVAALDAPSASPSDSGIVSRSTPFVAKVKDKLQGTLLQSVFGPDSTWATTLQRPVQPEERDLERLRACTQIPEQSVPDWFVQEVWRLFGWELVAMSASKA</sequence>
<dbReference type="VEuPathDB" id="FungiDB:BO70DRAFT_418840"/>
<name>A0A317V0H8_9EURO</name>
<feature type="compositionally biased region" description="Polar residues" evidence="1">
    <location>
        <begin position="122"/>
        <end position="132"/>
    </location>
</feature>